<keyword evidence="2" id="KW-0067">ATP-binding</keyword>
<dbReference type="PANTHER" id="PTHR43637">
    <property type="entry name" value="UPF0273 PROTEIN TM_0370"/>
    <property type="match status" value="1"/>
</dbReference>
<dbReference type="InterPro" id="IPR010624">
    <property type="entry name" value="KaiC_dom"/>
</dbReference>
<evidence type="ECO:0000313" key="5">
    <source>
        <dbReference type="Proteomes" id="UP000577419"/>
    </source>
</evidence>
<evidence type="ECO:0000256" key="2">
    <source>
        <dbReference type="ARBA" id="ARBA00022840"/>
    </source>
</evidence>
<accession>A0A7J4IY92</accession>
<comment type="caution">
    <text evidence="4">The sequence shown here is derived from an EMBL/GenBank/DDBJ whole genome shotgun (WGS) entry which is preliminary data.</text>
</comment>
<dbReference type="InterPro" id="IPR014774">
    <property type="entry name" value="KaiC-like_dom"/>
</dbReference>
<feature type="domain" description="KaiC" evidence="3">
    <location>
        <begin position="2"/>
        <end position="236"/>
    </location>
</feature>
<protein>
    <submittedName>
        <fullName evidence="4">AAA family ATPase</fullName>
    </submittedName>
</protein>
<dbReference type="Pfam" id="PF06745">
    <property type="entry name" value="ATPase"/>
    <property type="match status" value="1"/>
</dbReference>
<keyword evidence="1" id="KW-0547">Nucleotide-binding</keyword>
<dbReference type="EMBL" id="DUFG01000027">
    <property type="protein sequence ID" value="HIH08767.1"/>
    <property type="molecule type" value="Genomic_DNA"/>
</dbReference>
<dbReference type="GO" id="GO:0005524">
    <property type="term" value="F:ATP binding"/>
    <property type="evidence" value="ECO:0007669"/>
    <property type="project" value="UniProtKB-KW"/>
</dbReference>
<dbReference type="AlphaFoldDB" id="A0A7J4IY92"/>
<gene>
    <name evidence="4" type="ORF">HA237_05370</name>
</gene>
<evidence type="ECO:0000259" key="3">
    <source>
        <dbReference type="PROSITE" id="PS51146"/>
    </source>
</evidence>
<dbReference type="PROSITE" id="PS51146">
    <property type="entry name" value="KAIC"/>
    <property type="match status" value="1"/>
</dbReference>
<organism evidence="4 5">
    <name type="scientific">Candidatus Iainarchaeum sp</name>
    <dbReference type="NCBI Taxonomy" id="3101447"/>
    <lineage>
        <taxon>Archaea</taxon>
        <taxon>Candidatus Iainarchaeota</taxon>
        <taxon>Candidatus Iainarchaeia</taxon>
        <taxon>Candidatus Iainarchaeales</taxon>
        <taxon>Candidatus Iainarchaeaceae</taxon>
        <taxon>Candidatus Iainarchaeum</taxon>
    </lineage>
</organism>
<dbReference type="SUPFAM" id="SSF52540">
    <property type="entry name" value="P-loop containing nucleoside triphosphate hydrolases"/>
    <property type="match status" value="1"/>
</dbReference>
<feature type="non-terminal residue" evidence="4">
    <location>
        <position position="236"/>
    </location>
</feature>
<name>A0A7J4IY92_9ARCH</name>
<reference evidence="5" key="1">
    <citation type="journal article" date="2020" name="bioRxiv">
        <title>A rank-normalized archaeal taxonomy based on genome phylogeny resolves widespread incomplete and uneven classifications.</title>
        <authorList>
            <person name="Rinke C."/>
            <person name="Chuvochina M."/>
            <person name="Mussig A.J."/>
            <person name="Chaumeil P.-A."/>
            <person name="Waite D.W."/>
            <person name="Whitman W.B."/>
            <person name="Parks D.H."/>
            <person name="Hugenholtz P."/>
        </authorList>
    </citation>
    <scope>NUCLEOTIDE SEQUENCE [LARGE SCALE GENOMIC DNA]</scope>
</reference>
<sequence>MDRIRSGIPGFDELIEGGIPVGSSVLVSGGSGTGKTIFCLQYIYEGAKQFMEPGLFVTLEGNIKNIGWNMQSFNWDIGKLQEKNLIKIYKLNLDILRRHTTAEEQIEKELEVIASMVKQIKAKRLVVDSTTALSVGTESRGTMRSTLYHFTNALKELDCTTLLSSETRGRRNDFSAFGVEEFVADGVIALYFSPPNRSVFVRKMRATNHSKNVHPFEITSKGIQINPRDKIMWEAI</sequence>
<evidence type="ECO:0000313" key="4">
    <source>
        <dbReference type="EMBL" id="HIH08767.1"/>
    </source>
</evidence>
<proteinExistence type="predicted"/>
<dbReference type="Gene3D" id="3.40.50.300">
    <property type="entry name" value="P-loop containing nucleotide triphosphate hydrolases"/>
    <property type="match status" value="1"/>
</dbReference>
<evidence type="ECO:0000256" key="1">
    <source>
        <dbReference type="ARBA" id="ARBA00022741"/>
    </source>
</evidence>
<dbReference type="Proteomes" id="UP000577419">
    <property type="component" value="Unassembled WGS sequence"/>
</dbReference>
<dbReference type="InterPro" id="IPR027417">
    <property type="entry name" value="P-loop_NTPase"/>
</dbReference>